<dbReference type="Gene3D" id="3.40.630.30">
    <property type="match status" value="1"/>
</dbReference>
<dbReference type="InterPro" id="IPR016181">
    <property type="entry name" value="Acyl_CoA_acyltransferase"/>
</dbReference>
<keyword evidence="3" id="KW-1185">Reference proteome</keyword>
<sequence>MSDVQVSIISSEEDLLTAADIPLRCFGHQIADQIYRAFNPGWDTPEGTKAHHARLAQRWRSVTRDRNNDLNTIFLQATLPPSHPGGARVIAGLAIWVQLSTVPGHGDPPATDLRAAVDLNALYPGDEAAQEYLVQLDRGLHGRRKQVVQEKATADPPAVFVLDLCTVSPDFQRRGIAQALVQWGLDEAKRRGGLEALTEASVMGRGAYAKLGFKQEGEEIDYGVDEEFRARATLPSNVFMRTGELK</sequence>
<dbReference type="PANTHER" id="PTHR42791:SF14">
    <property type="entry name" value="N-ACETYLTRANSFERASE DOMAIN-CONTAINING PROTEIN"/>
    <property type="match status" value="1"/>
</dbReference>
<reference evidence="2" key="1">
    <citation type="journal article" date="2021" name="Nat. Commun.">
        <title>Genetic determinants of endophytism in the Arabidopsis root mycobiome.</title>
        <authorList>
            <person name="Mesny F."/>
            <person name="Miyauchi S."/>
            <person name="Thiergart T."/>
            <person name="Pickel B."/>
            <person name="Atanasova L."/>
            <person name="Karlsson M."/>
            <person name="Huettel B."/>
            <person name="Barry K.W."/>
            <person name="Haridas S."/>
            <person name="Chen C."/>
            <person name="Bauer D."/>
            <person name="Andreopoulos W."/>
            <person name="Pangilinan J."/>
            <person name="LaButti K."/>
            <person name="Riley R."/>
            <person name="Lipzen A."/>
            <person name="Clum A."/>
            <person name="Drula E."/>
            <person name="Henrissat B."/>
            <person name="Kohler A."/>
            <person name="Grigoriev I.V."/>
            <person name="Martin F.M."/>
            <person name="Hacquard S."/>
        </authorList>
    </citation>
    <scope>NUCLEOTIDE SEQUENCE</scope>
    <source>
        <strain evidence="2">MPI-SDFR-AT-0117</strain>
    </source>
</reference>
<comment type="caution">
    <text evidence="2">The sequence shown here is derived from an EMBL/GenBank/DDBJ whole genome shotgun (WGS) entry which is preliminary data.</text>
</comment>
<evidence type="ECO:0000313" key="3">
    <source>
        <dbReference type="Proteomes" id="UP000770015"/>
    </source>
</evidence>
<proteinExistence type="predicted"/>
<dbReference type="AlphaFoldDB" id="A0A9P8V684"/>
<dbReference type="CDD" id="cd04301">
    <property type="entry name" value="NAT_SF"/>
    <property type="match status" value="1"/>
</dbReference>
<dbReference type="OrthoDB" id="2832510at2759"/>
<feature type="domain" description="N-acetyltransferase" evidence="1">
    <location>
        <begin position="97"/>
        <end position="235"/>
    </location>
</feature>
<dbReference type="Pfam" id="PF13673">
    <property type="entry name" value="Acetyltransf_10"/>
    <property type="match status" value="1"/>
</dbReference>
<dbReference type="InterPro" id="IPR052523">
    <property type="entry name" value="Trichothecene_AcTrans"/>
</dbReference>
<organism evidence="2 3">
    <name type="scientific">Plectosphaerella plurivora</name>
    <dbReference type="NCBI Taxonomy" id="936078"/>
    <lineage>
        <taxon>Eukaryota</taxon>
        <taxon>Fungi</taxon>
        <taxon>Dikarya</taxon>
        <taxon>Ascomycota</taxon>
        <taxon>Pezizomycotina</taxon>
        <taxon>Sordariomycetes</taxon>
        <taxon>Hypocreomycetidae</taxon>
        <taxon>Glomerellales</taxon>
        <taxon>Plectosphaerellaceae</taxon>
        <taxon>Plectosphaerella</taxon>
    </lineage>
</organism>
<dbReference type="GO" id="GO:0016747">
    <property type="term" value="F:acyltransferase activity, transferring groups other than amino-acyl groups"/>
    <property type="evidence" value="ECO:0007669"/>
    <property type="project" value="InterPro"/>
</dbReference>
<dbReference type="PANTHER" id="PTHR42791">
    <property type="entry name" value="GNAT FAMILY ACETYLTRANSFERASE"/>
    <property type="match status" value="1"/>
</dbReference>
<evidence type="ECO:0000259" key="1">
    <source>
        <dbReference type="PROSITE" id="PS51186"/>
    </source>
</evidence>
<dbReference type="SUPFAM" id="SSF55729">
    <property type="entry name" value="Acyl-CoA N-acyltransferases (Nat)"/>
    <property type="match status" value="1"/>
</dbReference>
<dbReference type="Proteomes" id="UP000770015">
    <property type="component" value="Unassembled WGS sequence"/>
</dbReference>
<name>A0A9P8V684_9PEZI</name>
<accession>A0A9P8V684</accession>
<protein>
    <recommendedName>
        <fullName evidence="1">N-acetyltransferase domain-containing protein</fullName>
    </recommendedName>
</protein>
<evidence type="ECO:0000313" key="2">
    <source>
        <dbReference type="EMBL" id="KAH6683559.1"/>
    </source>
</evidence>
<gene>
    <name evidence="2" type="ORF">F5X68DRAFT_22743</name>
</gene>
<dbReference type="EMBL" id="JAGSXJ010000017">
    <property type="protein sequence ID" value="KAH6683559.1"/>
    <property type="molecule type" value="Genomic_DNA"/>
</dbReference>
<dbReference type="PROSITE" id="PS51186">
    <property type="entry name" value="GNAT"/>
    <property type="match status" value="1"/>
</dbReference>
<dbReference type="InterPro" id="IPR000182">
    <property type="entry name" value="GNAT_dom"/>
</dbReference>